<dbReference type="EMBL" id="CP091196">
    <property type="protein sequence ID" value="UQS27369.1"/>
    <property type="molecule type" value="Genomic_DNA"/>
</dbReference>
<evidence type="ECO:0000313" key="2">
    <source>
        <dbReference type="EMBL" id="UQS27369.1"/>
    </source>
</evidence>
<feature type="compositionally biased region" description="Polar residues" evidence="1">
    <location>
        <begin position="123"/>
        <end position="133"/>
    </location>
</feature>
<sequence>MTEGNGQAPIGPTVGAGLSAAGGAGYRFDPDQIAALIPKWEEFRDDIYRDYVRLQTAWSDATAPSPDQPAVRNATQTQSSIKAAMDHNRAMLTYAQTWIDHLRKANGTYVEQDQEAGRGLYGDSSNTDGHGLY</sequence>
<keyword evidence="3" id="KW-1185">Reference proteome</keyword>
<evidence type="ECO:0008006" key="4">
    <source>
        <dbReference type="Google" id="ProtNLM"/>
    </source>
</evidence>
<reference evidence="2" key="1">
    <citation type="submission" date="2022-01" db="EMBL/GenBank/DDBJ databases">
        <title>PSI-footprinting approach for the identification of protein synthesis inhibitor producers.</title>
        <authorList>
            <person name="Handel F."/>
            <person name="Kulik A."/>
            <person name="Wex K.W."/>
            <person name="Berscheid A."/>
            <person name="Saur J.S."/>
            <person name="Winkler A."/>
            <person name="Wibberg D."/>
            <person name="Kalinowski J."/>
            <person name="Broetz-Oesterhelt H."/>
            <person name="Mast Y."/>
        </authorList>
    </citation>
    <scope>NUCLEOTIDE SEQUENCE</scope>
    <source>
        <strain evidence="2">KNN 49.3e</strain>
    </source>
</reference>
<dbReference type="Proteomes" id="UP000830158">
    <property type="component" value="Chromosome"/>
</dbReference>
<feature type="region of interest" description="Disordered" evidence="1">
    <location>
        <begin position="60"/>
        <end position="79"/>
    </location>
</feature>
<name>A0ABY4P4V6_9PSEU</name>
<dbReference type="RefSeq" id="WP_116111559.1">
    <property type="nucleotide sequence ID" value="NZ_CP091196.1"/>
</dbReference>
<evidence type="ECO:0000313" key="3">
    <source>
        <dbReference type="Proteomes" id="UP000830158"/>
    </source>
</evidence>
<accession>A0ABY4P4V6</accession>
<gene>
    <name evidence="2" type="ORF">L1857_33525</name>
</gene>
<feature type="region of interest" description="Disordered" evidence="1">
    <location>
        <begin position="114"/>
        <end position="133"/>
    </location>
</feature>
<proteinExistence type="predicted"/>
<evidence type="ECO:0000256" key="1">
    <source>
        <dbReference type="SAM" id="MobiDB-lite"/>
    </source>
</evidence>
<organism evidence="2 3">
    <name type="scientific">Amycolatopsis thermalba</name>
    <dbReference type="NCBI Taxonomy" id="944492"/>
    <lineage>
        <taxon>Bacteria</taxon>
        <taxon>Bacillati</taxon>
        <taxon>Actinomycetota</taxon>
        <taxon>Actinomycetes</taxon>
        <taxon>Pseudonocardiales</taxon>
        <taxon>Pseudonocardiaceae</taxon>
        <taxon>Amycolatopsis</taxon>
    </lineage>
</organism>
<protein>
    <recommendedName>
        <fullName evidence="4">PE domain-containing protein</fullName>
    </recommendedName>
</protein>